<evidence type="ECO:0000313" key="3">
    <source>
        <dbReference type="Proteomes" id="UP000050482"/>
    </source>
</evidence>
<name>A0A0P9F0G7_9BACL</name>
<sequence>MSYETRLARYAHVSTTLALLSHQRLGERLDSASILGTGIGGTSGLMQLENTPIFVKIIPLTELEKRTQNVMSTRNVFELPPYCHYGIGSPPGGVWREVAAHTMTTNWVLARQCESFPLMYHWRVLPNLRMPLSEELSDISRMVEFWNSEAVGDRIEAIEQSVDSVVLFCEYIPHNLHDWMNEQVAMGEDVANSAFAMVEPQVTSAVSFMNSKGLLHFDVHFENILTDGRHIYITDFGLVTSSRFELSDSEWAFFELNMAHDVCYVVTHLVNWVVAGLVGLMDRKDRSDFIHRCANGYDPTEEVGSVAAGIIHRYAPIATVINDFYTNLRLDSINTPFPVEEIRRVSEAIEFDRFR</sequence>
<dbReference type="GO" id="GO:0005524">
    <property type="term" value="F:ATP binding"/>
    <property type="evidence" value="ECO:0007669"/>
    <property type="project" value="InterPro"/>
</dbReference>
<dbReference type="RefSeq" id="WP_054968134.1">
    <property type="nucleotide sequence ID" value="NZ_LJCO01000021.1"/>
</dbReference>
<dbReference type="STRING" id="471514.AN477_05270"/>
<dbReference type="PATRIC" id="fig|471514.4.peg.4331"/>
<dbReference type="SUPFAM" id="SSF56112">
    <property type="entry name" value="Protein kinase-like (PK-like)"/>
    <property type="match status" value="1"/>
</dbReference>
<organism evidence="2 3">
    <name type="scientific">Alicyclobacillus ferrooxydans</name>
    <dbReference type="NCBI Taxonomy" id="471514"/>
    <lineage>
        <taxon>Bacteria</taxon>
        <taxon>Bacillati</taxon>
        <taxon>Bacillota</taxon>
        <taxon>Bacilli</taxon>
        <taxon>Bacillales</taxon>
        <taxon>Alicyclobacillaceae</taxon>
        <taxon>Alicyclobacillus</taxon>
    </lineage>
</organism>
<dbReference type="Gene3D" id="1.10.510.10">
    <property type="entry name" value="Transferase(Phosphotransferase) domain 1"/>
    <property type="match status" value="1"/>
</dbReference>
<dbReference type="Proteomes" id="UP000050482">
    <property type="component" value="Unassembled WGS sequence"/>
</dbReference>
<dbReference type="OrthoDB" id="4516319at2"/>
<dbReference type="EMBL" id="LJCO01000021">
    <property type="protein sequence ID" value="KPV44826.1"/>
    <property type="molecule type" value="Genomic_DNA"/>
</dbReference>
<accession>A0A0P9F0G7</accession>
<dbReference type="PROSITE" id="PS50011">
    <property type="entry name" value="PROTEIN_KINASE_DOM"/>
    <property type="match status" value="1"/>
</dbReference>
<gene>
    <name evidence="2" type="ORF">AN477_05270</name>
</gene>
<dbReference type="SMART" id="SM00220">
    <property type="entry name" value="S_TKc"/>
    <property type="match status" value="1"/>
</dbReference>
<dbReference type="AlphaFoldDB" id="A0A0P9F0G7"/>
<evidence type="ECO:0000259" key="1">
    <source>
        <dbReference type="PROSITE" id="PS50011"/>
    </source>
</evidence>
<protein>
    <recommendedName>
        <fullName evidence="1">Protein kinase domain-containing protein</fullName>
    </recommendedName>
</protein>
<comment type="caution">
    <text evidence="2">The sequence shown here is derived from an EMBL/GenBank/DDBJ whole genome shotgun (WGS) entry which is preliminary data.</text>
</comment>
<dbReference type="GO" id="GO:0004672">
    <property type="term" value="F:protein kinase activity"/>
    <property type="evidence" value="ECO:0007669"/>
    <property type="project" value="InterPro"/>
</dbReference>
<proteinExistence type="predicted"/>
<dbReference type="InterPro" id="IPR011009">
    <property type="entry name" value="Kinase-like_dom_sf"/>
</dbReference>
<reference evidence="2 3" key="1">
    <citation type="submission" date="2015-09" db="EMBL/GenBank/DDBJ databases">
        <title>Draft genome sequence of Alicyclobacillus ferrooxydans DSM 22381.</title>
        <authorList>
            <person name="Hemp J."/>
        </authorList>
    </citation>
    <scope>NUCLEOTIDE SEQUENCE [LARGE SCALE GENOMIC DNA]</scope>
    <source>
        <strain evidence="2 3">TC-34</strain>
    </source>
</reference>
<dbReference type="InterPro" id="IPR000719">
    <property type="entry name" value="Prot_kinase_dom"/>
</dbReference>
<dbReference type="Pfam" id="PF00069">
    <property type="entry name" value="Pkinase"/>
    <property type="match status" value="1"/>
</dbReference>
<keyword evidence="3" id="KW-1185">Reference proteome</keyword>
<evidence type="ECO:0000313" key="2">
    <source>
        <dbReference type="EMBL" id="KPV44826.1"/>
    </source>
</evidence>
<feature type="domain" description="Protein kinase" evidence="1">
    <location>
        <begin position="29"/>
        <end position="355"/>
    </location>
</feature>